<reference evidence="2" key="1">
    <citation type="submission" date="2014-11" db="EMBL/GenBank/DDBJ databases">
        <authorList>
            <person name="Amaro Gonzalez C."/>
        </authorList>
    </citation>
    <scope>NUCLEOTIDE SEQUENCE</scope>
</reference>
<sequence length="26" mass="2957">MMETLSVCYVCGLLLSMHCILSAYFK</sequence>
<reference evidence="2" key="2">
    <citation type="journal article" date="2015" name="Fish Shellfish Immunol.">
        <title>Early steps in the European eel (Anguilla anguilla)-Vibrio vulnificus interaction in the gills: Role of the RtxA13 toxin.</title>
        <authorList>
            <person name="Callol A."/>
            <person name="Pajuelo D."/>
            <person name="Ebbesson L."/>
            <person name="Teles M."/>
            <person name="MacKenzie S."/>
            <person name="Amaro C."/>
        </authorList>
    </citation>
    <scope>NUCLEOTIDE SEQUENCE</scope>
</reference>
<accession>A0A0E9QDE3</accession>
<keyword evidence="1" id="KW-0812">Transmembrane</keyword>
<proteinExistence type="predicted"/>
<evidence type="ECO:0000256" key="1">
    <source>
        <dbReference type="SAM" id="Phobius"/>
    </source>
</evidence>
<feature type="transmembrane region" description="Helical" evidence="1">
    <location>
        <begin position="7"/>
        <end position="25"/>
    </location>
</feature>
<protein>
    <submittedName>
        <fullName evidence="2">Uncharacterized protein</fullName>
    </submittedName>
</protein>
<keyword evidence="1" id="KW-1133">Transmembrane helix</keyword>
<organism evidence="2">
    <name type="scientific">Anguilla anguilla</name>
    <name type="common">European freshwater eel</name>
    <name type="synonym">Muraena anguilla</name>
    <dbReference type="NCBI Taxonomy" id="7936"/>
    <lineage>
        <taxon>Eukaryota</taxon>
        <taxon>Metazoa</taxon>
        <taxon>Chordata</taxon>
        <taxon>Craniata</taxon>
        <taxon>Vertebrata</taxon>
        <taxon>Euteleostomi</taxon>
        <taxon>Actinopterygii</taxon>
        <taxon>Neopterygii</taxon>
        <taxon>Teleostei</taxon>
        <taxon>Anguilliformes</taxon>
        <taxon>Anguillidae</taxon>
        <taxon>Anguilla</taxon>
    </lineage>
</organism>
<dbReference type="AlphaFoldDB" id="A0A0E9QDE3"/>
<keyword evidence="1" id="KW-0472">Membrane</keyword>
<name>A0A0E9QDE3_ANGAN</name>
<evidence type="ECO:0000313" key="2">
    <source>
        <dbReference type="EMBL" id="JAH14532.1"/>
    </source>
</evidence>
<dbReference type="EMBL" id="GBXM01094045">
    <property type="protein sequence ID" value="JAH14532.1"/>
    <property type="molecule type" value="Transcribed_RNA"/>
</dbReference>